<keyword evidence="4" id="KW-0547">Nucleotide-binding</keyword>
<sequence>MKKRRVLLLAHQDLIPPDDAAEYTDEVYKDWKTEFDVITTLRQVGHDVMPLGVYDDLGVIREAIQAFKPHIAFNLLEEFHDNSLFDHHIASFLELMRQPYTGCNPRGLMLAHDKSLTKKLLAYHKIRIPRFRVIPIGRVARMPKNCEFPLIVKALYEEGSYGIAQASVVGSMDKLRERVEYMHEQLGSPAIVEEYIDGRELYVAMLGNRRLQALPIIELVFGKMREGSQRIATSRVKWDWKYQEAHGIDTIVAEDLGADIERRVAHLARRMYRILGLSGYARVDMRLTAENKLYVLEANANPDLGYGEEFCCAAEAVGMKYQDLLHKIMNLGLRYRPNESLR</sequence>
<evidence type="ECO:0000259" key="5">
    <source>
        <dbReference type="PROSITE" id="PS50975"/>
    </source>
</evidence>
<keyword evidence="7" id="KW-1185">Reference proteome</keyword>
<dbReference type="Gene3D" id="3.30.1490.20">
    <property type="entry name" value="ATP-grasp fold, A domain"/>
    <property type="match status" value="1"/>
</dbReference>
<dbReference type="Proteomes" id="UP001204445">
    <property type="component" value="Unassembled WGS sequence"/>
</dbReference>
<keyword evidence="4" id="KW-0067">ATP-binding</keyword>
<dbReference type="Gene3D" id="3.30.470.20">
    <property type="entry name" value="ATP-grasp fold, B domain"/>
    <property type="match status" value="1"/>
</dbReference>
<dbReference type="GO" id="GO:0008716">
    <property type="term" value="F:D-alanine-D-alanine ligase activity"/>
    <property type="evidence" value="ECO:0007669"/>
    <property type="project" value="UniProtKB-EC"/>
</dbReference>
<evidence type="ECO:0000313" key="6">
    <source>
        <dbReference type="EMBL" id="MCS3903476.1"/>
    </source>
</evidence>
<dbReference type="SUPFAM" id="SSF52440">
    <property type="entry name" value="PreATP-grasp domain"/>
    <property type="match status" value="1"/>
</dbReference>
<dbReference type="InterPro" id="IPR013815">
    <property type="entry name" value="ATP_grasp_subdomain_1"/>
</dbReference>
<name>A0AAE3L1R6_9GAMM</name>
<dbReference type="PANTHER" id="PTHR23132">
    <property type="entry name" value="D-ALANINE--D-ALANINE LIGASE"/>
    <property type="match status" value="1"/>
</dbReference>
<dbReference type="InterPro" id="IPR011761">
    <property type="entry name" value="ATP-grasp"/>
</dbReference>
<organism evidence="6 7">
    <name type="scientific">Methylohalomonas lacus</name>
    <dbReference type="NCBI Taxonomy" id="398773"/>
    <lineage>
        <taxon>Bacteria</taxon>
        <taxon>Pseudomonadati</taxon>
        <taxon>Pseudomonadota</taxon>
        <taxon>Gammaproteobacteria</taxon>
        <taxon>Methylohalomonadales</taxon>
        <taxon>Methylohalomonadaceae</taxon>
        <taxon>Methylohalomonas</taxon>
    </lineage>
</organism>
<dbReference type="GO" id="GO:0046872">
    <property type="term" value="F:metal ion binding"/>
    <property type="evidence" value="ECO:0007669"/>
    <property type="project" value="InterPro"/>
</dbReference>
<evidence type="ECO:0000256" key="1">
    <source>
        <dbReference type="ARBA" id="ARBA00010871"/>
    </source>
</evidence>
<dbReference type="EC" id="6.3.2.4" evidence="6"/>
<dbReference type="GO" id="GO:0005524">
    <property type="term" value="F:ATP binding"/>
    <property type="evidence" value="ECO:0007669"/>
    <property type="project" value="UniProtKB-UniRule"/>
</dbReference>
<gene>
    <name evidence="6" type="ORF">J2T55_001497</name>
</gene>
<keyword evidence="2 6" id="KW-0436">Ligase</keyword>
<evidence type="ECO:0000256" key="2">
    <source>
        <dbReference type="ARBA" id="ARBA00022598"/>
    </source>
</evidence>
<dbReference type="AlphaFoldDB" id="A0AAE3L1R6"/>
<dbReference type="InterPro" id="IPR011095">
    <property type="entry name" value="Dala_Dala_lig_C"/>
</dbReference>
<dbReference type="PROSITE" id="PS50975">
    <property type="entry name" value="ATP_GRASP"/>
    <property type="match status" value="1"/>
</dbReference>
<comment type="caution">
    <text evidence="6">The sequence shown here is derived from an EMBL/GenBank/DDBJ whole genome shotgun (WGS) entry which is preliminary data.</text>
</comment>
<protein>
    <submittedName>
        <fullName evidence="6">D-alanine-D-alanine ligase</fullName>
        <ecNumber evidence="6">6.3.2.4</ecNumber>
    </submittedName>
</protein>
<dbReference type="Pfam" id="PF07478">
    <property type="entry name" value="Dala_Dala_lig_C"/>
    <property type="match status" value="1"/>
</dbReference>
<accession>A0AAE3L1R6</accession>
<proteinExistence type="inferred from homology"/>
<dbReference type="RefSeq" id="WP_259055265.1">
    <property type="nucleotide sequence ID" value="NZ_JANUCT010000008.1"/>
</dbReference>
<dbReference type="GO" id="GO:0071555">
    <property type="term" value="P:cell wall organization"/>
    <property type="evidence" value="ECO:0007669"/>
    <property type="project" value="UniProtKB-KW"/>
</dbReference>
<dbReference type="InterPro" id="IPR016185">
    <property type="entry name" value="PreATP-grasp_dom_sf"/>
</dbReference>
<dbReference type="PANTHER" id="PTHR23132:SF26">
    <property type="entry name" value="BLR7451 PROTEIN"/>
    <property type="match status" value="1"/>
</dbReference>
<keyword evidence="3" id="KW-0961">Cell wall biogenesis/degradation</keyword>
<evidence type="ECO:0000313" key="7">
    <source>
        <dbReference type="Proteomes" id="UP001204445"/>
    </source>
</evidence>
<comment type="similarity">
    <text evidence="1">Belongs to the D-alanine--D-alanine ligase family.</text>
</comment>
<dbReference type="EMBL" id="JANUCT010000008">
    <property type="protein sequence ID" value="MCS3903476.1"/>
    <property type="molecule type" value="Genomic_DNA"/>
</dbReference>
<evidence type="ECO:0000256" key="3">
    <source>
        <dbReference type="ARBA" id="ARBA00023316"/>
    </source>
</evidence>
<evidence type="ECO:0000256" key="4">
    <source>
        <dbReference type="PROSITE-ProRule" id="PRU00409"/>
    </source>
</evidence>
<dbReference type="SUPFAM" id="SSF56059">
    <property type="entry name" value="Glutathione synthetase ATP-binding domain-like"/>
    <property type="match status" value="1"/>
</dbReference>
<feature type="domain" description="ATP-grasp" evidence="5">
    <location>
        <begin position="118"/>
        <end position="330"/>
    </location>
</feature>
<reference evidence="6" key="1">
    <citation type="submission" date="2022-08" db="EMBL/GenBank/DDBJ databases">
        <title>Genomic Encyclopedia of Type Strains, Phase III (KMG-III): the genomes of soil and plant-associated and newly described type strains.</title>
        <authorList>
            <person name="Whitman W."/>
        </authorList>
    </citation>
    <scope>NUCLEOTIDE SEQUENCE</scope>
    <source>
        <strain evidence="6">HMT 1</strain>
    </source>
</reference>